<reference evidence="1 2" key="1">
    <citation type="submission" date="2020-08" db="EMBL/GenBank/DDBJ databases">
        <title>Genomic Encyclopedia of Type Strains, Phase IV (KMG-IV): sequencing the most valuable type-strain genomes for metagenomic binning, comparative biology and taxonomic classification.</title>
        <authorList>
            <person name="Goeker M."/>
        </authorList>
    </citation>
    <scope>NUCLEOTIDE SEQUENCE [LARGE SCALE GENOMIC DNA]</scope>
    <source>
        <strain evidence="1 2">DSM 26385</strain>
    </source>
</reference>
<dbReference type="AlphaFoldDB" id="A0A7W6P2U5"/>
<sequence>MQTSQRYRAKPITKLLEHYKAMRHRLDDALGRGERDYALLTRLAQDMVRLRRRLKQERAARTPMISH</sequence>
<keyword evidence="2" id="KW-1185">Reference proteome</keyword>
<gene>
    <name evidence="1" type="ORF">GGQ66_004402</name>
</gene>
<dbReference type="Proteomes" id="UP000584824">
    <property type="component" value="Unassembled WGS sequence"/>
</dbReference>
<name>A0A7W6P2U5_9HYPH</name>
<comment type="caution">
    <text evidence="1">The sequence shown here is derived from an EMBL/GenBank/DDBJ whole genome shotgun (WGS) entry which is preliminary data.</text>
</comment>
<protein>
    <submittedName>
        <fullName evidence="1">Uncharacterized protein</fullName>
    </submittedName>
</protein>
<organism evidence="1 2">
    <name type="scientific">Allorhizobium borbori</name>
    <dbReference type="NCBI Taxonomy" id="485907"/>
    <lineage>
        <taxon>Bacteria</taxon>
        <taxon>Pseudomonadati</taxon>
        <taxon>Pseudomonadota</taxon>
        <taxon>Alphaproteobacteria</taxon>
        <taxon>Hyphomicrobiales</taxon>
        <taxon>Rhizobiaceae</taxon>
        <taxon>Rhizobium/Agrobacterium group</taxon>
        <taxon>Allorhizobium</taxon>
    </lineage>
</organism>
<evidence type="ECO:0000313" key="2">
    <source>
        <dbReference type="Proteomes" id="UP000584824"/>
    </source>
</evidence>
<evidence type="ECO:0000313" key="1">
    <source>
        <dbReference type="EMBL" id="MBB4105814.1"/>
    </source>
</evidence>
<dbReference type="RefSeq" id="WP_183795642.1">
    <property type="nucleotide sequence ID" value="NZ_JACIDU010000031.1"/>
</dbReference>
<dbReference type="EMBL" id="JACIDU010000031">
    <property type="protein sequence ID" value="MBB4105814.1"/>
    <property type="molecule type" value="Genomic_DNA"/>
</dbReference>
<proteinExistence type="predicted"/>
<accession>A0A7W6P2U5</accession>